<protein>
    <submittedName>
        <fullName evidence="3">Uncharacterized protein</fullName>
    </submittedName>
</protein>
<keyword evidence="2" id="KW-0812">Transmembrane</keyword>
<feature type="compositionally biased region" description="Low complexity" evidence="1">
    <location>
        <begin position="28"/>
        <end position="37"/>
    </location>
</feature>
<evidence type="ECO:0000256" key="2">
    <source>
        <dbReference type="SAM" id="Phobius"/>
    </source>
</evidence>
<keyword evidence="2" id="KW-1133">Transmembrane helix</keyword>
<gene>
    <name evidence="3" type="ORF">IPF40_08290</name>
</gene>
<organism evidence="3 4">
    <name type="scientific">Candidatus Phosphoribacter hodrii</name>
    <dbReference type="NCBI Taxonomy" id="2953743"/>
    <lineage>
        <taxon>Bacteria</taxon>
        <taxon>Bacillati</taxon>
        <taxon>Actinomycetota</taxon>
        <taxon>Actinomycetes</taxon>
        <taxon>Micrococcales</taxon>
        <taxon>Dermatophilaceae</taxon>
        <taxon>Candidatus Phosphoribacter</taxon>
    </lineage>
</organism>
<evidence type="ECO:0000313" key="4">
    <source>
        <dbReference type="Proteomes" id="UP000718281"/>
    </source>
</evidence>
<dbReference type="Proteomes" id="UP000718281">
    <property type="component" value="Unassembled WGS sequence"/>
</dbReference>
<reference evidence="3 4" key="1">
    <citation type="submission" date="2020-10" db="EMBL/GenBank/DDBJ databases">
        <title>Connecting structure to function with the recovery of over 1000 high-quality activated sludge metagenome-assembled genomes encoding full-length rRNA genes using long-read sequencing.</title>
        <authorList>
            <person name="Singleton C.M."/>
            <person name="Petriglieri F."/>
            <person name="Kristensen J.M."/>
            <person name="Kirkegaard R.H."/>
            <person name="Michaelsen T.Y."/>
            <person name="Andersen M.H."/>
            <person name="Karst S.M."/>
            <person name="Dueholm M.S."/>
            <person name="Nielsen P.H."/>
            <person name="Albertsen M."/>
        </authorList>
    </citation>
    <scope>NUCLEOTIDE SEQUENCE [LARGE SCALE GENOMIC DNA]</scope>
    <source>
        <strain evidence="3">AalE_18-Q3-R2-46_BAT3C.188</strain>
    </source>
</reference>
<dbReference type="AlphaFoldDB" id="A0A935CDN1"/>
<evidence type="ECO:0000256" key="1">
    <source>
        <dbReference type="SAM" id="MobiDB-lite"/>
    </source>
</evidence>
<feature type="transmembrane region" description="Helical" evidence="2">
    <location>
        <begin position="152"/>
        <end position="177"/>
    </location>
</feature>
<comment type="caution">
    <text evidence="3">The sequence shown here is derived from an EMBL/GenBank/DDBJ whole genome shotgun (WGS) entry which is preliminary data.</text>
</comment>
<sequence>MTDSPWQPHPSDQPAPWGQPPAQPVAPAPAAQWAQPPTQAQLWGQQPAPMQQAALGYVRLHIQGSIWTTGMLLPTVTVNGYRAAVKYGVNILPVYPGRTVVEASMQWMRTYGQGACTVDLGPGQVADVWYVAPHTQFHVGSMGLTPQRRKGGWALAGLTAVLLFVVFGIPIAVILAASR</sequence>
<name>A0A935CDN1_9MICO</name>
<dbReference type="EMBL" id="JADIXZ010000004">
    <property type="protein sequence ID" value="MBK6301038.1"/>
    <property type="molecule type" value="Genomic_DNA"/>
</dbReference>
<accession>A0A935CDN1</accession>
<evidence type="ECO:0000313" key="3">
    <source>
        <dbReference type="EMBL" id="MBK6301038.1"/>
    </source>
</evidence>
<proteinExistence type="predicted"/>
<feature type="compositionally biased region" description="Pro residues" evidence="1">
    <location>
        <begin position="7"/>
        <end position="27"/>
    </location>
</feature>
<keyword evidence="2" id="KW-0472">Membrane</keyword>
<feature type="region of interest" description="Disordered" evidence="1">
    <location>
        <begin position="1"/>
        <end position="37"/>
    </location>
</feature>